<evidence type="ECO:0000313" key="2">
    <source>
        <dbReference type="EMBL" id="RFS86118.1"/>
    </source>
</evidence>
<evidence type="ECO:0000259" key="1">
    <source>
        <dbReference type="SMART" id="SM00860"/>
    </source>
</evidence>
<evidence type="ECO:0000313" key="3">
    <source>
        <dbReference type="Proteomes" id="UP000262882"/>
    </source>
</evidence>
<dbReference type="Proteomes" id="UP000262882">
    <property type="component" value="Unassembled WGS sequence"/>
</dbReference>
<feature type="domain" description="Knr4/Smi1-like" evidence="1">
    <location>
        <begin position="25"/>
        <end position="145"/>
    </location>
</feature>
<dbReference type="AlphaFoldDB" id="A0A372GL69"/>
<dbReference type="SUPFAM" id="SSF160631">
    <property type="entry name" value="SMI1/KNR4-like"/>
    <property type="match status" value="1"/>
</dbReference>
<dbReference type="InterPro" id="IPR018958">
    <property type="entry name" value="Knr4/Smi1-like_dom"/>
</dbReference>
<proteinExistence type="predicted"/>
<dbReference type="OrthoDB" id="159453at2"/>
<dbReference type="Gene3D" id="3.40.1580.10">
    <property type="entry name" value="SMI1/KNR4-like"/>
    <property type="match status" value="1"/>
</dbReference>
<accession>A0A372GL69</accession>
<organism evidence="2 3">
    <name type="scientific">Actinomadura spongiicola</name>
    <dbReference type="NCBI Taxonomy" id="2303421"/>
    <lineage>
        <taxon>Bacteria</taxon>
        <taxon>Bacillati</taxon>
        <taxon>Actinomycetota</taxon>
        <taxon>Actinomycetes</taxon>
        <taxon>Streptosporangiales</taxon>
        <taxon>Thermomonosporaceae</taxon>
        <taxon>Actinomadura</taxon>
    </lineage>
</organism>
<reference evidence="2 3" key="1">
    <citation type="submission" date="2018-08" db="EMBL/GenBank/DDBJ databases">
        <title>Actinomadura spongicola sp. nov., isolated from marine sponge Leucetta chagosensis.</title>
        <authorList>
            <person name="Li L."/>
            <person name="Lin H.W."/>
        </authorList>
    </citation>
    <scope>NUCLEOTIDE SEQUENCE [LARGE SCALE GENOMIC DNA]</scope>
    <source>
        <strain evidence="2 3">LHW52907</strain>
    </source>
</reference>
<name>A0A372GL69_9ACTN</name>
<sequence>MTEQDDLLSRVAARARQESGAALTPATPEQIKEAETSLGFSLPPLLARLYQEVGNGGFGPDYQLLPLIASEGQTAVSTYHAEQAPHQWPTGVLPILHWGCAMYAAVDCTVPQAPVLLFEPNVIAEDNWSDAWFLDADNLSHWLRTWLSGKAWYLDEEMTGEGYSAPQPWPQAKHRLT</sequence>
<keyword evidence="3" id="KW-1185">Reference proteome</keyword>
<dbReference type="Pfam" id="PF09346">
    <property type="entry name" value="SMI1_KNR4"/>
    <property type="match status" value="1"/>
</dbReference>
<dbReference type="InterPro" id="IPR037883">
    <property type="entry name" value="Knr4/Smi1-like_sf"/>
</dbReference>
<comment type="caution">
    <text evidence="2">The sequence shown here is derived from an EMBL/GenBank/DDBJ whole genome shotgun (WGS) entry which is preliminary data.</text>
</comment>
<dbReference type="RefSeq" id="WP_117398930.1">
    <property type="nucleotide sequence ID" value="NZ_QVNQ01000002.1"/>
</dbReference>
<dbReference type="EMBL" id="QVNQ01000002">
    <property type="protein sequence ID" value="RFS86118.1"/>
    <property type="molecule type" value="Genomic_DNA"/>
</dbReference>
<dbReference type="SMART" id="SM00860">
    <property type="entry name" value="SMI1_KNR4"/>
    <property type="match status" value="1"/>
</dbReference>
<protein>
    <submittedName>
        <fullName evidence="2">SMI1/KNR4 family protein</fullName>
    </submittedName>
</protein>
<gene>
    <name evidence="2" type="ORF">D0T12_05685</name>
</gene>